<dbReference type="Pfam" id="PF00092">
    <property type="entry name" value="VWA"/>
    <property type="match status" value="4"/>
</dbReference>
<dbReference type="PRINTS" id="PR00453">
    <property type="entry name" value="VWFADOMAIN"/>
</dbReference>
<dbReference type="EMBL" id="JARBDR010000141">
    <property type="protein sequence ID" value="KAJ8320015.1"/>
    <property type="molecule type" value="Genomic_DNA"/>
</dbReference>
<keyword evidence="5" id="KW-1185">Reference proteome</keyword>
<feature type="chain" id="PRO_5047167523" description="VWFA domain-containing protein" evidence="2">
    <location>
        <begin position="24"/>
        <end position="716"/>
    </location>
</feature>
<evidence type="ECO:0000259" key="3">
    <source>
        <dbReference type="PROSITE" id="PS50234"/>
    </source>
</evidence>
<evidence type="ECO:0000256" key="1">
    <source>
        <dbReference type="SAM" id="MobiDB-lite"/>
    </source>
</evidence>
<dbReference type="InterPro" id="IPR050525">
    <property type="entry name" value="ECM_Assembly_Org"/>
</dbReference>
<dbReference type="SUPFAM" id="SSF53300">
    <property type="entry name" value="vWA-like"/>
    <property type="match status" value="4"/>
</dbReference>
<evidence type="ECO:0000256" key="2">
    <source>
        <dbReference type="SAM" id="SignalP"/>
    </source>
</evidence>
<accession>A0ABQ9FS01</accession>
<feature type="signal peptide" evidence="2">
    <location>
        <begin position="1"/>
        <end position="23"/>
    </location>
</feature>
<dbReference type="PROSITE" id="PS50234">
    <property type="entry name" value="VWFA"/>
    <property type="match status" value="4"/>
</dbReference>
<name>A0ABQ9FS01_TEGGR</name>
<dbReference type="SMART" id="SM00327">
    <property type="entry name" value="VWA"/>
    <property type="match status" value="3"/>
</dbReference>
<sequence>METKRRIPFILVLLCLSWDQVYPQEFCKHRQMDLAFLLDSSTSVGGENFDKMLRFVDKIVRALNVSNGDVRVALLTFSDYTVIEFEFNRYSKKSELQSAILNAAYTAGGTNTADALLALRTKVFNTANDRPEVPNVLMLITDGVSNQNGHRTIPEAKRAKIDNIEIYTIGIGMNDTSELDAVTSKPLEGHRVLINDFNNLDDISRIYTSCFDNDGDEFDLTNECGSNPLDLVLLVDTSDANNENYDREVRNFLSEFVEYADVNSGAVRVALVTYSTGVQIEFRLGEIDNIAGIQKAIRNVPFTPGDRNTADALEMLRRGIFFEPYGDRPDAPNALIIITSGNSNRNTGRTVPQAEALHQGGVSILVIGIGVQDEEETNGMASSPANENTFYLQSIDELSIIQDLVFVQLCAPGDALDLIFLFHFSNDMSEENFRYILSYVSGLLIGADIDNGNVRVGAALYRHDGVPLFQLNQYQRKEDIINAIENIPYNYRSASASLSAGIETVRTNMFQRQAGDRDEAPNGLILITDSTSNINVNKVANEAESLHNAGVTVFGIGIGLRSTDEVRTVVSANDNTYLMRNVNQLPALTGRLQDRIPALKAILPQPTEAPTPATEPEPEPTTAAPGATLRHIRTQEFSQRSGSRISQGVPGAIILVTDMPSDSGTIDALDEAELLKRSGISILTVGIGDADRSELSAISSQTRICAICTELCYFEK</sequence>
<reference evidence="4 5" key="1">
    <citation type="submission" date="2022-12" db="EMBL/GenBank/DDBJ databases">
        <title>Chromosome-level genome of Tegillarca granosa.</title>
        <authorList>
            <person name="Kim J."/>
        </authorList>
    </citation>
    <scope>NUCLEOTIDE SEQUENCE [LARGE SCALE GENOMIC DNA]</scope>
    <source>
        <strain evidence="4">Teg-2019</strain>
        <tissue evidence="4">Adductor muscle</tissue>
    </source>
</reference>
<keyword evidence="2" id="KW-0732">Signal</keyword>
<feature type="compositionally biased region" description="Low complexity" evidence="1">
    <location>
        <begin position="616"/>
        <end position="625"/>
    </location>
</feature>
<dbReference type="CDD" id="cd01450">
    <property type="entry name" value="vWFA_subfamily_ECM"/>
    <property type="match status" value="3"/>
</dbReference>
<feature type="region of interest" description="Disordered" evidence="1">
    <location>
        <begin position="604"/>
        <end position="627"/>
    </location>
</feature>
<dbReference type="Proteomes" id="UP001217089">
    <property type="component" value="Unassembled WGS sequence"/>
</dbReference>
<evidence type="ECO:0000313" key="5">
    <source>
        <dbReference type="Proteomes" id="UP001217089"/>
    </source>
</evidence>
<organism evidence="4 5">
    <name type="scientific">Tegillarca granosa</name>
    <name type="common">Malaysian cockle</name>
    <name type="synonym">Anadara granosa</name>
    <dbReference type="NCBI Taxonomy" id="220873"/>
    <lineage>
        <taxon>Eukaryota</taxon>
        <taxon>Metazoa</taxon>
        <taxon>Spiralia</taxon>
        <taxon>Lophotrochozoa</taxon>
        <taxon>Mollusca</taxon>
        <taxon>Bivalvia</taxon>
        <taxon>Autobranchia</taxon>
        <taxon>Pteriomorphia</taxon>
        <taxon>Arcoida</taxon>
        <taxon>Arcoidea</taxon>
        <taxon>Arcidae</taxon>
        <taxon>Tegillarca</taxon>
    </lineage>
</organism>
<dbReference type="InterPro" id="IPR002035">
    <property type="entry name" value="VWF_A"/>
</dbReference>
<gene>
    <name evidence="4" type="ORF">KUTeg_001602</name>
</gene>
<proteinExistence type="predicted"/>
<dbReference type="PANTHER" id="PTHR24020:SF20">
    <property type="entry name" value="PH DOMAIN-CONTAINING PROTEIN"/>
    <property type="match status" value="1"/>
</dbReference>
<dbReference type="Gene3D" id="3.40.50.410">
    <property type="entry name" value="von Willebrand factor, type A domain"/>
    <property type="match status" value="4"/>
</dbReference>
<feature type="domain" description="VWFA" evidence="3">
    <location>
        <begin position="230"/>
        <end position="409"/>
    </location>
</feature>
<dbReference type="PANTHER" id="PTHR24020">
    <property type="entry name" value="COLLAGEN ALPHA"/>
    <property type="match status" value="1"/>
</dbReference>
<dbReference type="InterPro" id="IPR036465">
    <property type="entry name" value="vWFA_dom_sf"/>
</dbReference>
<comment type="caution">
    <text evidence="4">The sequence shown here is derived from an EMBL/GenBank/DDBJ whole genome shotgun (WGS) entry which is preliminary data.</text>
</comment>
<feature type="domain" description="VWFA" evidence="3">
    <location>
        <begin position="626"/>
        <end position="700"/>
    </location>
</feature>
<protein>
    <recommendedName>
        <fullName evidence="3">VWFA domain-containing protein</fullName>
    </recommendedName>
</protein>
<feature type="domain" description="VWFA" evidence="3">
    <location>
        <begin position="33"/>
        <end position="207"/>
    </location>
</feature>
<evidence type="ECO:0000313" key="4">
    <source>
        <dbReference type="EMBL" id="KAJ8320015.1"/>
    </source>
</evidence>
<feature type="domain" description="VWFA" evidence="3">
    <location>
        <begin position="417"/>
        <end position="596"/>
    </location>
</feature>